<evidence type="ECO:0000313" key="2">
    <source>
        <dbReference type="EMBL" id="KKK57807.1"/>
    </source>
</evidence>
<proteinExistence type="predicted"/>
<organism evidence="2">
    <name type="scientific">marine sediment metagenome</name>
    <dbReference type="NCBI Taxonomy" id="412755"/>
    <lineage>
        <taxon>unclassified sequences</taxon>
        <taxon>metagenomes</taxon>
        <taxon>ecological metagenomes</taxon>
    </lineage>
</organism>
<accession>A0A0F8WLP7</accession>
<comment type="caution">
    <text evidence="2">The sequence shown here is derived from an EMBL/GenBank/DDBJ whole genome shotgun (WGS) entry which is preliminary data.</text>
</comment>
<keyword evidence="1" id="KW-1133">Transmembrane helix</keyword>
<dbReference type="AlphaFoldDB" id="A0A0F8WLP7"/>
<name>A0A0F8WLP7_9ZZZZ</name>
<keyword evidence="1" id="KW-0812">Transmembrane</keyword>
<keyword evidence="1" id="KW-0472">Membrane</keyword>
<feature type="transmembrane region" description="Helical" evidence="1">
    <location>
        <begin position="9"/>
        <end position="27"/>
    </location>
</feature>
<reference evidence="2" key="1">
    <citation type="journal article" date="2015" name="Nature">
        <title>Complex archaea that bridge the gap between prokaryotes and eukaryotes.</title>
        <authorList>
            <person name="Spang A."/>
            <person name="Saw J.H."/>
            <person name="Jorgensen S.L."/>
            <person name="Zaremba-Niedzwiedzka K."/>
            <person name="Martijn J."/>
            <person name="Lind A.E."/>
            <person name="van Eijk R."/>
            <person name="Schleper C."/>
            <person name="Guy L."/>
            <person name="Ettema T.J."/>
        </authorList>
    </citation>
    <scope>NUCLEOTIDE SEQUENCE</scope>
</reference>
<dbReference type="EMBL" id="LAZR01064291">
    <property type="protein sequence ID" value="KKK57807.1"/>
    <property type="molecule type" value="Genomic_DNA"/>
</dbReference>
<gene>
    <name evidence="2" type="ORF">LCGC14_3050760</name>
</gene>
<evidence type="ECO:0000256" key="1">
    <source>
        <dbReference type="SAM" id="Phobius"/>
    </source>
</evidence>
<sequence length="51" mass="5427">MEKSKVKKIVIIVAIIAAAVVAYLQLVDRGKEEVVDPVVPAVVEEAPAVVE</sequence>
<protein>
    <submittedName>
        <fullName evidence="2">Uncharacterized protein</fullName>
    </submittedName>
</protein>